<accession>D6YWK7</accession>
<proteinExistence type="predicted"/>
<evidence type="ECO:0000313" key="3">
    <source>
        <dbReference type="Proteomes" id="UP000001505"/>
    </source>
</evidence>
<evidence type="ECO:0000256" key="1">
    <source>
        <dbReference type="SAM" id="MobiDB-lite"/>
    </source>
</evidence>
<feature type="region of interest" description="Disordered" evidence="1">
    <location>
        <begin position="1"/>
        <end position="49"/>
    </location>
</feature>
<sequence length="49" mass="5278">MFSHLATPYLKSHSKKVSSSPQSAFPHLEIEKSGVAPSKGNRGLQITVV</sequence>
<dbReference type="HOGENOM" id="CLU_3142186_0_0_0"/>
<dbReference type="EMBL" id="CP001928">
    <property type="protein sequence ID" value="ADI38519.1"/>
    <property type="molecule type" value="Genomic_DNA"/>
</dbReference>
<dbReference type="Proteomes" id="UP000001505">
    <property type="component" value="Chromosome"/>
</dbReference>
<dbReference type="AlphaFoldDB" id="D6YWK7"/>
<evidence type="ECO:0000313" key="2">
    <source>
        <dbReference type="EMBL" id="ADI38519.1"/>
    </source>
</evidence>
<dbReference type="KEGG" id="wch:wcw_1161"/>
<keyword evidence="3" id="KW-1185">Reference proteome</keyword>
<reference evidence="2 3" key="1">
    <citation type="journal article" date="2010" name="PLoS ONE">
        <title>The Waddlia genome: a window into chlamydial biology.</title>
        <authorList>
            <person name="Bertelli C."/>
            <person name="Collyn F."/>
            <person name="Croxatto A."/>
            <person name="Ruckert C."/>
            <person name="Polkinghorne A."/>
            <person name="Kebbi-Beghdadi C."/>
            <person name="Goesmann A."/>
            <person name="Vaughan L."/>
            <person name="Greub G."/>
        </authorList>
    </citation>
    <scope>NUCLEOTIDE SEQUENCE [LARGE SCALE GENOMIC DNA]</scope>
    <source>
        <strain evidence="3">ATCC VR-1470 / WSU 86-1044</strain>
    </source>
</reference>
<organism evidence="2 3">
    <name type="scientific">Waddlia chondrophila (strain ATCC VR-1470 / WSU 86-1044)</name>
    <dbReference type="NCBI Taxonomy" id="716544"/>
    <lineage>
        <taxon>Bacteria</taxon>
        <taxon>Pseudomonadati</taxon>
        <taxon>Chlamydiota</taxon>
        <taxon>Chlamydiia</taxon>
        <taxon>Parachlamydiales</taxon>
        <taxon>Waddliaceae</taxon>
        <taxon>Waddlia</taxon>
    </lineage>
</organism>
<gene>
    <name evidence="2" type="ordered locus">wcw_1161</name>
</gene>
<protein>
    <submittedName>
        <fullName evidence="2">Uncharacterized protein</fullName>
    </submittedName>
</protein>
<name>D6YWK7_WADCW</name>